<dbReference type="AlphaFoldDB" id="X1GLF8"/>
<name>X1GLF8_9ZZZZ</name>
<gene>
    <name evidence="1" type="ORF">S03H2_40609</name>
</gene>
<dbReference type="Pfam" id="PF20475">
    <property type="entry name" value="DUF6717"/>
    <property type="match status" value="1"/>
</dbReference>
<dbReference type="EMBL" id="BARU01025188">
    <property type="protein sequence ID" value="GAH57992.1"/>
    <property type="molecule type" value="Genomic_DNA"/>
</dbReference>
<sequence>MANTLMVIVPYWYQGTWVFDDESAGLNKEPFVAGVPEMIDNLTKGIPNARSGFRLIFSSAPFPGYQRELIWVKEEYDGNWYRVEGQLMEGWLCPALLRYFESAPEKLYVKAEQLQPLYPQS</sequence>
<proteinExistence type="predicted"/>
<comment type="caution">
    <text evidence="1">The sequence shown here is derived from an EMBL/GenBank/DDBJ whole genome shotgun (WGS) entry which is preliminary data.</text>
</comment>
<dbReference type="InterPro" id="IPR046562">
    <property type="entry name" value="DUF6717"/>
</dbReference>
<organism evidence="1">
    <name type="scientific">marine sediment metagenome</name>
    <dbReference type="NCBI Taxonomy" id="412755"/>
    <lineage>
        <taxon>unclassified sequences</taxon>
        <taxon>metagenomes</taxon>
        <taxon>ecological metagenomes</taxon>
    </lineage>
</organism>
<evidence type="ECO:0000313" key="1">
    <source>
        <dbReference type="EMBL" id="GAH57992.1"/>
    </source>
</evidence>
<protein>
    <submittedName>
        <fullName evidence="1">Uncharacterized protein</fullName>
    </submittedName>
</protein>
<reference evidence="1" key="1">
    <citation type="journal article" date="2014" name="Front. Microbiol.">
        <title>High frequency of phylogenetically diverse reductive dehalogenase-homologous genes in deep subseafloor sedimentary metagenomes.</title>
        <authorList>
            <person name="Kawai M."/>
            <person name="Futagami T."/>
            <person name="Toyoda A."/>
            <person name="Takaki Y."/>
            <person name="Nishi S."/>
            <person name="Hori S."/>
            <person name="Arai W."/>
            <person name="Tsubouchi T."/>
            <person name="Morono Y."/>
            <person name="Uchiyama I."/>
            <person name="Ito T."/>
            <person name="Fujiyama A."/>
            <person name="Inagaki F."/>
            <person name="Takami H."/>
        </authorList>
    </citation>
    <scope>NUCLEOTIDE SEQUENCE</scope>
    <source>
        <strain evidence="1">Expedition CK06-06</strain>
    </source>
</reference>
<accession>X1GLF8</accession>